<protein>
    <submittedName>
        <fullName evidence="2">Uncharacterized protein</fullName>
    </submittedName>
</protein>
<organism evidence="2 3">
    <name type="scientific">Streblomastix strix</name>
    <dbReference type="NCBI Taxonomy" id="222440"/>
    <lineage>
        <taxon>Eukaryota</taxon>
        <taxon>Metamonada</taxon>
        <taxon>Preaxostyla</taxon>
        <taxon>Oxymonadida</taxon>
        <taxon>Streblomastigidae</taxon>
        <taxon>Streblomastix</taxon>
    </lineage>
</organism>
<evidence type="ECO:0000313" key="2">
    <source>
        <dbReference type="EMBL" id="KAA6397170.1"/>
    </source>
</evidence>
<proteinExistence type="predicted"/>
<gene>
    <name evidence="2" type="ORF">EZS28_007309</name>
</gene>
<comment type="caution">
    <text evidence="2">The sequence shown here is derived from an EMBL/GenBank/DDBJ whole genome shotgun (WGS) entry which is preliminary data.</text>
</comment>
<feature type="region of interest" description="Disordered" evidence="1">
    <location>
        <begin position="27"/>
        <end position="55"/>
    </location>
</feature>
<evidence type="ECO:0000256" key="1">
    <source>
        <dbReference type="SAM" id="MobiDB-lite"/>
    </source>
</evidence>
<sequence length="320" mass="37224">MKKGRKDQPPNQDDIDEQEILQEMLAALQSEKEQQGPTPVGVQDKHKNGKRIKRQIQQKAQVHLMIQIKVKLQSKNYNYEDDGSITPDRAGKPQPRDISVEISHWNGEEERADEDGSLGDGGKDWRIDIQREKQWNGRQDQKNYINIKTDRERRFHKYWILSEIQRLKHLIKIRAEQNCNHIQCNERRGGSLPRNVDGRIGRRNSNTNLTESSEMLQSYIPNLETQLNIEKDSGCKLTEQSDREITLQNAWTRGSTISSKLSRLCNITRPQISISPHHSISKLKIIPNIKLQQQQLRIQSDAFWDQTQSNFLPEAKQLII</sequence>
<evidence type="ECO:0000313" key="3">
    <source>
        <dbReference type="Proteomes" id="UP000324800"/>
    </source>
</evidence>
<dbReference type="EMBL" id="SNRW01001243">
    <property type="protein sequence ID" value="KAA6397170.1"/>
    <property type="molecule type" value="Genomic_DNA"/>
</dbReference>
<name>A0A5J4WQF4_9EUKA</name>
<reference evidence="2 3" key="1">
    <citation type="submission" date="2019-03" db="EMBL/GenBank/DDBJ databases">
        <title>Single cell metagenomics reveals metabolic interactions within the superorganism composed of flagellate Streblomastix strix and complex community of Bacteroidetes bacteria on its surface.</title>
        <authorList>
            <person name="Treitli S.C."/>
            <person name="Kolisko M."/>
            <person name="Husnik F."/>
            <person name="Keeling P."/>
            <person name="Hampl V."/>
        </authorList>
    </citation>
    <scope>NUCLEOTIDE SEQUENCE [LARGE SCALE GENOMIC DNA]</scope>
    <source>
        <strain evidence="2">ST1C</strain>
    </source>
</reference>
<dbReference type="Proteomes" id="UP000324800">
    <property type="component" value="Unassembled WGS sequence"/>
</dbReference>
<accession>A0A5J4WQF4</accession>
<dbReference type="AlphaFoldDB" id="A0A5J4WQF4"/>